<dbReference type="EMBL" id="PUIA01000057">
    <property type="protein sequence ID" value="PQO27568.1"/>
    <property type="molecule type" value="Genomic_DNA"/>
</dbReference>
<proteinExistence type="predicted"/>
<protein>
    <submittedName>
        <fullName evidence="2">Uncharacterized protein</fullName>
    </submittedName>
</protein>
<dbReference type="Proteomes" id="UP000240009">
    <property type="component" value="Unassembled WGS sequence"/>
</dbReference>
<evidence type="ECO:0000256" key="1">
    <source>
        <dbReference type="SAM" id="MobiDB-lite"/>
    </source>
</evidence>
<gene>
    <name evidence="2" type="ORF">C5Y96_18750</name>
</gene>
<accession>A0A2S8F5X5</accession>
<dbReference type="AlphaFoldDB" id="A0A2S8F5X5"/>
<sequence>MSGFDDKKQLRSRGLRQTRPNESPTSPKQNGKAGNDASNKLNEAGVNVKKSLDAFLFRFVADPTTFHIPITINYGEKHYKHPIDGKDYTLKYANGIRDWRIHNKNIIVQALLQKKLWTDIWDDYSRQYLTYNASLNVSNKSAGKHTFTPGKKRSAKEVIKTQGGKALMRTQAGQQLKDAASEFINTFCSETVQLWDNGDMFLMVPVASVLFSGAILAGTVDLAQRTGNDTLAMLPQAVYDGAFSNVYHVGDFQIKNHGLEWQPSKGTWKVDWSLGTHWNLAKDLTLKSDVNLIASDATWRTKARVGGKGRLELTKKVDIPIFDSTSIYSEFLPQGEANIGIAGHSDFELLGNQMTFSAGLQSSVRTGERHLNFSLSIKTGGP</sequence>
<name>A0A2S8F5X5_9BACT</name>
<feature type="compositionally biased region" description="Polar residues" evidence="1">
    <location>
        <begin position="18"/>
        <end position="29"/>
    </location>
</feature>
<dbReference type="RefSeq" id="WP_105356463.1">
    <property type="nucleotide sequence ID" value="NZ_PUIA01000057.1"/>
</dbReference>
<evidence type="ECO:0000313" key="3">
    <source>
        <dbReference type="Proteomes" id="UP000240009"/>
    </source>
</evidence>
<organism evidence="2 3">
    <name type="scientific">Blastopirellula marina</name>
    <dbReference type="NCBI Taxonomy" id="124"/>
    <lineage>
        <taxon>Bacteria</taxon>
        <taxon>Pseudomonadati</taxon>
        <taxon>Planctomycetota</taxon>
        <taxon>Planctomycetia</taxon>
        <taxon>Pirellulales</taxon>
        <taxon>Pirellulaceae</taxon>
        <taxon>Blastopirellula</taxon>
    </lineage>
</organism>
<evidence type="ECO:0000313" key="2">
    <source>
        <dbReference type="EMBL" id="PQO27568.1"/>
    </source>
</evidence>
<feature type="region of interest" description="Disordered" evidence="1">
    <location>
        <begin position="1"/>
        <end position="39"/>
    </location>
</feature>
<reference evidence="2 3" key="1">
    <citation type="submission" date="2018-02" db="EMBL/GenBank/DDBJ databases">
        <title>Comparative genomes isolates from brazilian mangrove.</title>
        <authorList>
            <person name="Araujo J.E."/>
            <person name="Taketani R.G."/>
            <person name="Silva M.C.P."/>
            <person name="Loureco M.V."/>
            <person name="Andreote F.D."/>
        </authorList>
    </citation>
    <scope>NUCLEOTIDE SEQUENCE [LARGE SCALE GENOMIC DNA]</scope>
    <source>
        <strain evidence="2 3">HEX-2 MGV</strain>
    </source>
</reference>
<comment type="caution">
    <text evidence="2">The sequence shown here is derived from an EMBL/GenBank/DDBJ whole genome shotgun (WGS) entry which is preliminary data.</text>
</comment>